<sequence length="115" mass="13359">MKTSVCSYSSGELRKGHHNHLKNLLMLAMEMGISNVEIKKVNIPEQIFILNSLKEHSSEGLSTREIADLCGISIYKVRHLLLPLEQRGCVSRDKIKKYHKWYLLKDQQDLKILQR</sequence>
<dbReference type="InterPro" id="IPR036390">
    <property type="entry name" value="WH_DNA-bd_sf"/>
</dbReference>
<organism evidence="3 4">
    <name type="scientific">Erwinia aphidicola</name>
    <dbReference type="NCBI Taxonomy" id="68334"/>
    <lineage>
        <taxon>Bacteria</taxon>
        <taxon>Pseudomonadati</taxon>
        <taxon>Pseudomonadota</taxon>
        <taxon>Gammaproteobacteria</taxon>
        <taxon>Enterobacterales</taxon>
        <taxon>Erwiniaceae</taxon>
        <taxon>Erwinia</taxon>
    </lineage>
</organism>
<evidence type="ECO:0000256" key="2">
    <source>
        <dbReference type="ARBA" id="ARBA00023163"/>
    </source>
</evidence>
<reference evidence="3 4" key="1">
    <citation type="submission" date="2024-02" db="EMBL/GenBank/DDBJ databases">
        <title>First report Erwinia aphidicola in onion in Chile.</title>
        <authorList>
            <person name="Valenzuela M."/>
            <person name="Pena M."/>
            <person name="Dutta B."/>
        </authorList>
    </citation>
    <scope>NUCLEOTIDE SEQUENCE [LARGE SCALE GENOMIC DNA]</scope>
    <source>
        <strain evidence="3 4">QCJ3A</strain>
    </source>
</reference>
<dbReference type="Gene3D" id="1.10.10.10">
    <property type="entry name" value="Winged helix-like DNA-binding domain superfamily/Winged helix DNA-binding domain"/>
    <property type="match status" value="1"/>
</dbReference>
<dbReference type="RefSeq" id="WP_048918870.1">
    <property type="nucleotide sequence ID" value="NZ_CAKKMT010000005.1"/>
</dbReference>
<evidence type="ECO:0000256" key="1">
    <source>
        <dbReference type="ARBA" id="ARBA00023015"/>
    </source>
</evidence>
<proteinExistence type="predicted"/>
<gene>
    <name evidence="3" type="ORF">V8N49_11840</name>
</gene>
<evidence type="ECO:0000313" key="3">
    <source>
        <dbReference type="EMBL" id="MEI2682345.1"/>
    </source>
</evidence>
<dbReference type="Pfam" id="PF04703">
    <property type="entry name" value="FaeA"/>
    <property type="match status" value="1"/>
</dbReference>
<accession>A0ABU8DHK1</accession>
<comment type="caution">
    <text evidence="3">The sequence shown here is derived from an EMBL/GenBank/DDBJ whole genome shotgun (WGS) entry which is preliminary data.</text>
</comment>
<keyword evidence="1" id="KW-0805">Transcription regulation</keyword>
<dbReference type="InterPro" id="IPR006793">
    <property type="entry name" value="FaeA"/>
</dbReference>
<keyword evidence="4" id="KW-1185">Reference proteome</keyword>
<protein>
    <submittedName>
        <fullName evidence="3">FaeA/PapI family transcriptional regulator</fullName>
    </submittedName>
</protein>
<dbReference type="InterPro" id="IPR036388">
    <property type="entry name" value="WH-like_DNA-bd_sf"/>
</dbReference>
<dbReference type="SUPFAM" id="SSF46785">
    <property type="entry name" value="Winged helix' DNA-binding domain"/>
    <property type="match status" value="1"/>
</dbReference>
<evidence type="ECO:0000313" key="4">
    <source>
        <dbReference type="Proteomes" id="UP001306592"/>
    </source>
</evidence>
<name>A0ABU8DHK1_ERWAP</name>
<keyword evidence="2" id="KW-0804">Transcription</keyword>
<dbReference type="EMBL" id="JBANEI010000007">
    <property type="protein sequence ID" value="MEI2682345.1"/>
    <property type="molecule type" value="Genomic_DNA"/>
</dbReference>
<dbReference type="Proteomes" id="UP001306592">
    <property type="component" value="Unassembled WGS sequence"/>
</dbReference>